<evidence type="ECO:0000256" key="2">
    <source>
        <dbReference type="ARBA" id="ARBA00008685"/>
    </source>
</evidence>
<feature type="domain" description="Putative ionotropic receptor ligand binding" evidence="11">
    <location>
        <begin position="67"/>
        <end position="142"/>
    </location>
</feature>
<keyword evidence="8" id="KW-0325">Glycoprotein</keyword>
<name>A0AAV8WL48_9CUCU</name>
<evidence type="ECO:0000256" key="5">
    <source>
        <dbReference type="ARBA" id="ARBA00022989"/>
    </source>
</evidence>
<comment type="caution">
    <text evidence="12">The sequence shown here is derived from an EMBL/GenBank/DDBJ whole genome shotgun (WGS) entry which is preliminary data.</text>
</comment>
<dbReference type="InterPro" id="IPR052192">
    <property type="entry name" value="Insect_Ionotropic_Sensory_Rcpt"/>
</dbReference>
<dbReference type="Gene3D" id="1.10.287.70">
    <property type="match status" value="1"/>
</dbReference>
<dbReference type="Proteomes" id="UP001162156">
    <property type="component" value="Unassembled WGS sequence"/>
</dbReference>
<dbReference type="GO" id="GO:0050906">
    <property type="term" value="P:detection of stimulus involved in sensory perception"/>
    <property type="evidence" value="ECO:0007669"/>
    <property type="project" value="UniProtKB-ARBA"/>
</dbReference>
<dbReference type="Pfam" id="PF00060">
    <property type="entry name" value="Lig_chan"/>
    <property type="match status" value="1"/>
</dbReference>
<evidence type="ECO:0000313" key="12">
    <source>
        <dbReference type="EMBL" id="KAJ8926802.1"/>
    </source>
</evidence>
<protein>
    <submittedName>
        <fullName evidence="12">Uncharacterized protein</fullName>
    </submittedName>
</protein>
<feature type="transmembrane region" description="Helical" evidence="9">
    <location>
        <begin position="542"/>
        <end position="564"/>
    </location>
</feature>
<dbReference type="EMBL" id="JANEYF010005770">
    <property type="protein sequence ID" value="KAJ8926802.1"/>
    <property type="molecule type" value="Genomic_DNA"/>
</dbReference>
<reference evidence="12" key="1">
    <citation type="journal article" date="2023" name="Insect Mol. Biol.">
        <title>Genome sequencing provides insights into the evolution of gene families encoding plant cell wall-degrading enzymes in longhorned beetles.</title>
        <authorList>
            <person name="Shin N.R."/>
            <person name="Okamura Y."/>
            <person name="Kirsch R."/>
            <person name="Pauchet Y."/>
        </authorList>
    </citation>
    <scope>NUCLEOTIDE SEQUENCE</scope>
    <source>
        <strain evidence="12">RBIC_L_NR</strain>
    </source>
</reference>
<dbReference type="PANTHER" id="PTHR42643:SF30">
    <property type="entry name" value="IONOTROPIC RECEPTOR 40A-RELATED"/>
    <property type="match status" value="1"/>
</dbReference>
<keyword evidence="3" id="KW-1003">Cell membrane</keyword>
<dbReference type="Pfam" id="PF24061">
    <property type="entry name" value="LBD_receptor"/>
    <property type="match status" value="1"/>
</dbReference>
<gene>
    <name evidence="12" type="ORF">NQ314_020648</name>
</gene>
<sequence>MFPDTLTQLTFKTLGKDYRCSFLINNVNLPNYVFEGTTKTNSYIIQIQKKDELATHIKKLKNYSSWNPSGKFLVFSSTVFKTPKKIATDIIKYLWEENVINVAVLLAETKNNSKSAVYSWYPYKDKNCGDQFHVMLPLDYCWFGILQNNRSWFEGKIPKQLNNCTIKAKYTDVPPYVTNGQHGFQPSNYFKSQGIEINMLNMISTTLNLNIKYGVSKSWDQVYENGTISGDLNFLLDNSVDILIGAYTTDYHRSKYFGFTWPHLQAKIVWWVPHVPRLFRFRNMQNIFKIEVWVSVTSGYVLISFFIWLLSFYSKNEANSYRGLATTLLSNFGIMLGFSVKLPRSLAIRCIVTLLIIFGFNLTLAYTSYLTSIISMPKYVEKFDTVTDIYKHNLKTYFMPNSRKYFTNADDNNIINGVPIHLIKKNWIVCQNTSQCLEYVAISKDSSLCWGKHHINYLLSIKEEIRHSIHKIDDCFATTPITMLIRKDFTLSTLFDEVIHRIIGAGFIFKWENDFIKRGPVANSPNTDFDSSSIKFKHLVQIFQMLLIGNCISGVVFICEIVLYKTNEIKMNKRHSSLLEKHILKDEVKRKSRFKGIAGMILYKKFREINTQSIIHI</sequence>
<dbReference type="Gene3D" id="3.40.190.10">
    <property type="entry name" value="Periplasmic binding protein-like II"/>
    <property type="match status" value="1"/>
</dbReference>
<evidence type="ECO:0000256" key="4">
    <source>
        <dbReference type="ARBA" id="ARBA00022692"/>
    </source>
</evidence>
<evidence type="ECO:0000256" key="3">
    <source>
        <dbReference type="ARBA" id="ARBA00022475"/>
    </source>
</evidence>
<evidence type="ECO:0000256" key="7">
    <source>
        <dbReference type="ARBA" id="ARBA00023170"/>
    </source>
</evidence>
<keyword evidence="5 9" id="KW-1133">Transmembrane helix</keyword>
<organism evidence="12 13">
    <name type="scientific">Rhamnusium bicolor</name>
    <dbReference type="NCBI Taxonomy" id="1586634"/>
    <lineage>
        <taxon>Eukaryota</taxon>
        <taxon>Metazoa</taxon>
        <taxon>Ecdysozoa</taxon>
        <taxon>Arthropoda</taxon>
        <taxon>Hexapoda</taxon>
        <taxon>Insecta</taxon>
        <taxon>Pterygota</taxon>
        <taxon>Neoptera</taxon>
        <taxon>Endopterygota</taxon>
        <taxon>Coleoptera</taxon>
        <taxon>Polyphaga</taxon>
        <taxon>Cucujiformia</taxon>
        <taxon>Chrysomeloidea</taxon>
        <taxon>Cerambycidae</taxon>
        <taxon>Lepturinae</taxon>
        <taxon>Rhagiini</taxon>
        <taxon>Rhamnusium</taxon>
    </lineage>
</organism>
<evidence type="ECO:0000259" key="11">
    <source>
        <dbReference type="Pfam" id="PF24061"/>
    </source>
</evidence>
<keyword evidence="7" id="KW-0675">Receptor</keyword>
<evidence type="ECO:0000259" key="10">
    <source>
        <dbReference type="Pfam" id="PF00060"/>
    </source>
</evidence>
<keyword evidence="13" id="KW-1185">Reference proteome</keyword>
<dbReference type="PANTHER" id="PTHR42643">
    <property type="entry name" value="IONOTROPIC RECEPTOR 20A-RELATED"/>
    <property type="match status" value="1"/>
</dbReference>
<proteinExistence type="inferred from homology"/>
<accession>A0AAV8WL48</accession>
<dbReference type="SUPFAM" id="SSF53850">
    <property type="entry name" value="Periplasmic binding protein-like II"/>
    <property type="match status" value="1"/>
</dbReference>
<comment type="subcellular location">
    <subcellularLocation>
        <location evidence="1">Cell membrane</location>
        <topology evidence="1">Multi-pass membrane protein</topology>
    </subcellularLocation>
</comment>
<dbReference type="InterPro" id="IPR056198">
    <property type="entry name" value="LBD_receptor"/>
</dbReference>
<feature type="domain" description="Ionotropic glutamate receptor C-terminal" evidence="10">
    <location>
        <begin position="290"/>
        <end position="549"/>
    </location>
</feature>
<evidence type="ECO:0000256" key="1">
    <source>
        <dbReference type="ARBA" id="ARBA00004651"/>
    </source>
</evidence>
<dbReference type="InterPro" id="IPR001320">
    <property type="entry name" value="Iontro_rcpt_C"/>
</dbReference>
<evidence type="ECO:0000256" key="6">
    <source>
        <dbReference type="ARBA" id="ARBA00023136"/>
    </source>
</evidence>
<comment type="similarity">
    <text evidence="2">Belongs to the glutamate-gated ion channel (TC 1.A.10.1) family.</text>
</comment>
<feature type="transmembrane region" description="Helical" evidence="9">
    <location>
        <begin position="290"/>
        <end position="314"/>
    </location>
</feature>
<keyword evidence="4 9" id="KW-0812">Transmembrane</keyword>
<keyword evidence="6 9" id="KW-0472">Membrane</keyword>
<evidence type="ECO:0000256" key="9">
    <source>
        <dbReference type="SAM" id="Phobius"/>
    </source>
</evidence>
<feature type="transmembrane region" description="Helical" evidence="9">
    <location>
        <begin position="346"/>
        <end position="369"/>
    </location>
</feature>
<dbReference type="GO" id="GO:0005886">
    <property type="term" value="C:plasma membrane"/>
    <property type="evidence" value="ECO:0007669"/>
    <property type="project" value="UniProtKB-SubCell"/>
</dbReference>
<dbReference type="AlphaFoldDB" id="A0AAV8WL48"/>
<dbReference type="GO" id="GO:0015276">
    <property type="term" value="F:ligand-gated monoatomic ion channel activity"/>
    <property type="evidence" value="ECO:0007669"/>
    <property type="project" value="InterPro"/>
</dbReference>
<evidence type="ECO:0000256" key="8">
    <source>
        <dbReference type="ARBA" id="ARBA00023180"/>
    </source>
</evidence>
<evidence type="ECO:0000313" key="13">
    <source>
        <dbReference type="Proteomes" id="UP001162156"/>
    </source>
</evidence>